<comment type="caution">
    <text evidence="1">The sequence shown here is derived from an EMBL/GenBank/DDBJ whole genome shotgun (WGS) entry which is preliminary data.</text>
</comment>
<evidence type="ECO:0000313" key="1">
    <source>
        <dbReference type="EMBL" id="VDI13520.1"/>
    </source>
</evidence>
<evidence type="ECO:0000313" key="2">
    <source>
        <dbReference type="Proteomes" id="UP000596742"/>
    </source>
</evidence>
<name>A0A8B6D1Q3_MYTGA</name>
<gene>
    <name evidence="1" type="ORF">MGAL_10B042169</name>
</gene>
<protein>
    <submittedName>
        <fullName evidence="1">Uncharacterized protein</fullName>
    </submittedName>
</protein>
<reference evidence="1" key="1">
    <citation type="submission" date="2018-11" db="EMBL/GenBank/DDBJ databases">
        <authorList>
            <person name="Alioto T."/>
            <person name="Alioto T."/>
        </authorList>
    </citation>
    <scope>NUCLEOTIDE SEQUENCE</scope>
</reference>
<dbReference type="InterPro" id="IPR014729">
    <property type="entry name" value="Rossmann-like_a/b/a_fold"/>
</dbReference>
<feature type="non-terminal residue" evidence="1">
    <location>
        <position position="1"/>
    </location>
</feature>
<dbReference type="AlphaFoldDB" id="A0A8B6D1Q3"/>
<dbReference type="Proteomes" id="UP000596742">
    <property type="component" value="Unassembled WGS sequence"/>
</dbReference>
<dbReference type="Gene3D" id="3.40.50.620">
    <property type="entry name" value="HUPs"/>
    <property type="match status" value="1"/>
</dbReference>
<sequence>EPKRRGKFKTIASNNDMTTQKIIERIISHRLHYEARNKKKEEKELKIMQAHMERIGKENKS</sequence>
<dbReference type="OrthoDB" id="40021at2759"/>
<keyword evidence="2" id="KW-1185">Reference proteome</keyword>
<organism evidence="1 2">
    <name type="scientific">Mytilus galloprovincialis</name>
    <name type="common">Mediterranean mussel</name>
    <dbReference type="NCBI Taxonomy" id="29158"/>
    <lineage>
        <taxon>Eukaryota</taxon>
        <taxon>Metazoa</taxon>
        <taxon>Spiralia</taxon>
        <taxon>Lophotrochozoa</taxon>
        <taxon>Mollusca</taxon>
        <taxon>Bivalvia</taxon>
        <taxon>Autobranchia</taxon>
        <taxon>Pteriomorphia</taxon>
        <taxon>Mytilida</taxon>
        <taxon>Mytiloidea</taxon>
        <taxon>Mytilidae</taxon>
        <taxon>Mytilinae</taxon>
        <taxon>Mytilus</taxon>
    </lineage>
</organism>
<accession>A0A8B6D1Q3</accession>
<proteinExistence type="predicted"/>
<dbReference type="EMBL" id="UYJE01002782">
    <property type="protein sequence ID" value="VDI13520.1"/>
    <property type="molecule type" value="Genomic_DNA"/>
</dbReference>